<dbReference type="NCBIfam" id="TIGR01641">
    <property type="entry name" value="phageSPP1_gp7"/>
    <property type="match status" value="1"/>
</dbReference>
<dbReference type="EMBL" id="JAOAMU010000006">
    <property type="protein sequence ID" value="MCT2563964.1"/>
    <property type="molecule type" value="Genomic_DNA"/>
</dbReference>
<comment type="caution">
    <text evidence="2">The sequence shown here is derived from an EMBL/GenBank/DDBJ whole genome shotgun (WGS) entry which is preliminary data.</text>
</comment>
<dbReference type="Proteomes" id="UP001525566">
    <property type="component" value="Unassembled WGS sequence"/>
</dbReference>
<protein>
    <submittedName>
        <fullName evidence="2">Phage minor head protein</fullName>
    </submittedName>
</protein>
<proteinExistence type="predicted"/>
<gene>
    <name evidence="2" type="ORF">N0B48_18895</name>
</gene>
<dbReference type="Gene3D" id="3.40.1350.120">
    <property type="match status" value="1"/>
</dbReference>
<keyword evidence="3" id="KW-1185">Reference proteome</keyword>
<dbReference type="RefSeq" id="WP_259840517.1">
    <property type="nucleotide sequence ID" value="NZ_JAOAMU010000006.1"/>
</dbReference>
<reference evidence="2 3" key="1">
    <citation type="submission" date="2022-09" db="EMBL/GenBank/DDBJ databases">
        <title>Chryseobacterium oleae sp.nov., isolated from the inter-root soil of Pyrola calliantha H. Andr. in Tibet.</title>
        <authorList>
            <person name="Li Z."/>
        </authorList>
    </citation>
    <scope>NUCLEOTIDE SEQUENCE [LARGE SCALE GENOMIC DNA]</scope>
    <source>
        <strain evidence="3">pc1-10</strain>
    </source>
</reference>
<evidence type="ECO:0000259" key="1">
    <source>
        <dbReference type="Pfam" id="PF04233"/>
    </source>
</evidence>
<dbReference type="InterPro" id="IPR006528">
    <property type="entry name" value="Phage_head_morphogenesis_dom"/>
</dbReference>
<name>A0ABT2IYN8_9FLAO</name>
<dbReference type="Pfam" id="PF04233">
    <property type="entry name" value="Phage_Mu_F"/>
    <property type="match status" value="1"/>
</dbReference>
<feature type="domain" description="Phage head morphogenesis" evidence="1">
    <location>
        <begin position="29"/>
        <end position="103"/>
    </location>
</feature>
<sequence>MFKNGHLQSWKDFELDAYLLDSEYNNRWLETEFNQTIATVNMANKFADFQKNTDLYPNLKFVTINDARVRPEHKAFDGIIKPVNDAFWNTHMPPLDWGCRCDLEQTDEEPTEGLPADDIVKEEFKNNPLKTGKVFTSEAYSVDFTNLEKDRTSIKSLKLLAHNSDSSLQQFAKQKIYELPVDKQFEIVKEFKGGGSVQKHLLVNTNAEDYNDILNVSNAFAKQGKKVEILPEIHISEPNARKKILSKLDHKSSNPDLKVDGVYMDVKRPKAIKNITGNANQASKQSAVAVISDSQLDKKMNKEIMTKRAEAILNEKNKENYSSDEIYFFNDGDLFKYP</sequence>
<evidence type="ECO:0000313" key="2">
    <source>
        <dbReference type="EMBL" id="MCT2563964.1"/>
    </source>
</evidence>
<organism evidence="2 3">
    <name type="scientific">Chryseobacterium herbae</name>
    <dbReference type="NCBI Taxonomy" id="2976476"/>
    <lineage>
        <taxon>Bacteria</taxon>
        <taxon>Pseudomonadati</taxon>
        <taxon>Bacteroidota</taxon>
        <taxon>Flavobacteriia</taxon>
        <taxon>Flavobacteriales</taxon>
        <taxon>Weeksellaceae</taxon>
        <taxon>Chryseobacterium group</taxon>
        <taxon>Chryseobacterium</taxon>
    </lineage>
</organism>
<accession>A0ABT2IYN8</accession>
<evidence type="ECO:0000313" key="3">
    <source>
        <dbReference type="Proteomes" id="UP001525566"/>
    </source>
</evidence>